<accession>A0ACB9MMD1</accession>
<protein>
    <submittedName>
        <fullName evidence="1">Uncharacterized protein</fullName>
    </submittedName>
</protein>
<organism evidence="1 2">
    <name type="scientific">Melastoma candidum</name>
    <dbReference type="NCBI Taxonomy" id="119954"/>
    <lineage>
        <taxon>Eukaryota</taxon>
        <taxon>Viridiplantae</taxon>
        <taxon>Streptophyta</taxon>
        <taxon>Embryophyta</taxon>
        <taxon>Tracheophyta</taxon>
        <taxon>Spermatophyta</taxon>
        <taxon>Magnoliopsida</taxon>
        <taxon>eudicotyledons</taxon>
        <taxon>Gunneridae</taxon>
        <taxon>Pentapetalae</taxon>
        <taxon>rosids</taxon>
        <taxon>malvids</taxon>
        <taxon>Myrtales</taxon>
        <taxon>Melastomataceae</taxon>
        <taxon>Melastomatoideae</taxon>
        <taxon>Melastomateae</taxon>
        <taxon>Melastoma</taxon>
    </lineage>
</organism>
<name>A0ACB9MMD1_9MYRT</name>
<evidence type="ECO:0000313" key="2">
    <source>
        <dbReference type="Proteomes" id="UP001057402"/>
    </source>
</evidence>
<gene>
    <name evidence="1" type="ORF">MLD38_030478</name>
</gene>
<evidence type="ECO:0000313" key="1">
    <source>
        <dbReference type="EMBL" id="KAI4325050.1"/>
    </source>
</evidence>
<dbReference type="Proteomes" id="UP001057402">
    <property type="component" value="Chromosome 9"/>
</dbReference>
<keyword evidence="2" id="KW-1185">Reference proteome</keyword>
<comment type="caution">
    <text evidence="1">The sequence shown here is derived from an EMBL/GenBank/DDBJ whole genome shotgun (WGS) entry which is preliminary data.</text>
</comment>
<dbReference type="EMBL" id="CM042888">
    <property type="protein sequence ID" value="KAI4325050.1"/>
    <property type="molecule type" value="Genomic_DNA"/>
</dbReference>
<sequence length="105" mass="12250">MDPFNRHEIDCYGFPPMHCLFPGLLFSLIFLFRLAGRLRLAVVNSRLGSVFLHSSFDHEFGYFSRHLTCLLWYLQESLRMDGKLDDRTKERKAEVSVGSASVHWL</sequence>
<reference evidence="2" key="1">
    <citation type="journal article" date="2023" name="Front. Plant Sci.">
        <title>Chromosomal-level genome assembly of Melastoma candidum provides insights into trichome evolution.</title>
        <authorList>
            <person name="Zhong Y."/>
            <person name="Wu W."/>
            <person name="Sun C."/>
            <person name="Zou P."/>
            <person name="Liu Y."/>
            <person name="Dai S."/>
            <person name="Zhou R."/>
        </authorList>
    </citation>
    <scope>NUCLEOTIDE SEQUENCE [LARGE SCALE GENOMIC DNA]</scope>
</reference>
<proteinExistence type="predicted"/>